<sequence length="364" mass="41233">MFGSSDNSFRTAHCDLRCNEVDSTFVKGSWSIYTQKREKGREICPKVHLYDDQSAPQAFSGEDVAADHHRTITRASVALSPIWSRSQPQFRTLQRFRLVIQRLDCHIDEVDTIRDVIIGIRDAAQAQADAADKAKVIHWDISTKNIVVKTHWVNNEKKEIRRMQGYLIDWDLAVVEGAKEKLIRRMGTWYFIAAGLIPKGGKPTLPQNRLDGVESLFNVLVYVASHFTPHSWGSSTELSTFVYSYFYNGTSKIALLKGTGSPLVDELHHAPLKTLIGSLAKVLAGRYHIIDYMRYYIALGTERAKMLFNTDLAFRVLALEVLDDSHWLVDTLTRGLALTGWGPDDRLIKHTLLPMPGLNPDKWP</sequence>
<gene>
    <name evidence="1" type="ORF">BDN72DRAFT_846057</name>
</gene>
<reference evidence="1 2" key="1">
    <citation type="journal article" date="2019" name="Nat. Ecol. Evol.">
        <title>Megaphylogeny resolves global patterns of mushroom evolution.</title>
        <authorList>
            <person name="Varga T."/>
            <person name="Krizsan K."/>
            <person name="Foldi C."/>
            <person name="Dima B."/>
            <person name="Sanchez-Garcia M."/>
            <person name="Sanchez-Ramirez S."/>
            <person name="Szollosi G.J."/>
            <person name="Szarkandi J.G."/>
            <person name="Papp V."/>
            <person name="Albert L."/>
            <person name="Andreopoulos W."/>
            <person name="Angelini C."/>
            <person name="Antonin V."/>
            <person name="Barry K.W."/>
            <person name="Bougher N.L."/>
            <person name="Buchanan P."/>
            <person name="Buyck B."/>
            <person name="Bense V."/>
            <person name="Catcheside P."/>
            <person name="Chovatia M."/>
            <person name="Cooper J."/>
            <person name="Damon W."/>
            <person name="Desjardin D."/>
            <person name="Finy P."/>
            <person name="Geml J."/>
            <person name="Haridas S."/>
            <person name="Hughes K."/>
            <person name="Justo A."/>
            <person name="Karasinski D."/>
            <person name="Kautmanova I."/>
            <person name="Kiss B."/>
            <person name="Kocsube S."/>
            <person name="Kotiranta H."/>
            <person name="LaButti K.M."/>
            <person name="Lechner B.E."/>
            <person name="Liimatainen K."/>
            <person name="Lipzen A."/>
            <person name="Lukacs Z."/>
            <person name="Mihaltcheva S."/>
            <person name="Morgado L.N."/>
            <person name="Niskanen T."/>
            <person name="Noordeloos M.E."/>
            <person name="Ohm R.A."/>
            <person name="Ortiz-Santana B."/>
            <person name="Ovrebo C."/>
            <person name="Racz N."/>
            <person name="Riley R."/>
            <person name="Savchenko A."/>
            <person name="Shiryaev A."/>
            <person name="Soop K."/>
            <person name="Spirin V."/>
            <person name="Szebenyi C."/>
            <person name="Tomsovsky M."/>
            <person name="Tulloss R.E."/>
            <person name="Uehling J."/>
            <person name="Grigoriev I.V."/>
            <person name="Vagvolgyi C."/>
            <person name="Papp T."/>
            <person name="Martin F.M."/>
            <person name="Miettinen O."/>
            <person name="Hibbett D.S."/>
            <person name="Nagy L.G."/>
        </authorList>
    </citation>
    <scope>NUCLEOTIDE SEQUENCE [LARGE SCALE GENOMIC DNA]</scope>
    <source>
        <strain evidence="1 2">NL-1719</strain>
    </source>
</reference>
<dbReference type="Proteomes" id="UP000308600">
    <property type="component" value="Unassembled WGS sequence"/>
</dbReference>
<accession>A0ACD3AHC1</accession>
<evidence type="ECO:0000313" key="1">
    <source>
        <dbReference type="EMBL" id="TFK65070.1"/>
    </source>
</evidence>
<evidence type="ECO:0000313" key="2">
    <source>
        <dbReference type="Proteomes" id="UP000308600"/>
    </source>
</evidence>
<protein>
    <submittedName>
        <fullName evidence="1">Uncharacterized protein</fullName>
    </submittedName>
</protein>
<name>A0ACD3AHC1_9AGAR</name>
<dbReference type="EMBL" id="ML208449">
    <property type="protein sequence ID" value="TFK65070.1"/>
    <property type="molecule type" value="Genomic_DNA"/>
</dbReference>
<organism evidence="1 2">
    <name type="scientific">Pluteus cervinus</name>
    <dbReference type="NCBI Taxonomy" id="181527"/>
    <lineage>
        <taxon>Eukaryota</taxon>
        <taxon>Fungi</taxon>
        <taxon>Dikarya</taxon>
        <taxon>Basidiomycota</taxon>
        <taxon>Agaricomycotina</taxon>
        <taxon>Agaricomycetes</taxon>
        <taxon>Agaricomycetidae</taxon>
        <taxon>Agaricales</taxon>
        <taxon>Pluteineae</taxon>
        <taxon>Pluteaceae</taxon>
        <taxon>Pluteus</taxon>
    </lineage>
</organism>
<proteinExistence type="predicted"/>
<keyword evidence="2" id="KW-1185">Reference proteome</keyword>